<feature type="compositionally biased region" description="Basic and acidic residues" evidence="1">
    <location>
        <begin position="11"/>
        <end position="24"/>
    </location>
</feature>
<comment type="caution">
    <text evidence="2">The sequence shown here is derived from an EMBL/GenBank/DDBJ whole genome shotgun (WGS) entry which is preliminary data.</text>
</comment>
<organism evidence="2 3">
    <name type="scientific">Perkinsus chesapeaki</name>
    <name type="common">Clam parasite</name>
    <name type="synonym">Perkinsus andrewsi</name>
    <dbReference type="NCBI Taxonomy" id="330153"/>
    <lineage>
        <taxon>Eukaryota</taxon>
        <taxon>Sar</taxon>
        <taxon>Alveolata</taxon>
        <taxon>Perkinsozoa</taxon>
        <taxon>Perkinsea</taxon>
        <taxon>Perkinsida</taxon>
        <taxon>Perkinsidae</taxon>
        <taxon>Perkinsus</taxon>
    </lineage>
</organism>
<name>A0A7J6L2C3_PERCH</name>
<evidence type="ECO:0000256" key="1">
    <source>
        <dbReference type="SAM" id="MobiDB-lite"/>
    </source>
</evidence>
<dbReference type="EMBL" id="JAAPAO010000803">
    <property type="protein sequence ID" value="KAF4653620.1"/>
    <property type="molecule type" value="Genomic_DNA"/>
</dbReference>
<dbReference type="AlphaFoldDB" id="A0A7J6L2C3"/>
<feature type="region of interest" description="Disordered" evidence="1">
    <location>
        <begin position="81"/>
        <end position="117"/>
    </location>
</feature>
<feature type="compositionally biased region" description="Polar residues" evidence="1">
    <location>
        <begin position="195"/>
        <end position="207"/>
    </location>
</feature>
<dbReference type="OrthoDB" id="10667780at2759"/>
<evidence type="ECO:0000313" key="3">
    <source>
        <dbReference type="Proteomes" id="UP000591131"/>
    </source>
</evidence>
<feature type="non-terminal residue" evidence="2">
    <location>
        <position position="273"/>
    </location>
</feature>
<sequence length="273" mass="30900">MRGPLTSASRRSLERARSSLERATKKLEERKAEAATFRHRLSRVVSISPIRLDRPMTSDSTSVASLTKPAVFTKLHQVRLKDPLPTEASPPSHADNRLSRIRPSGKSRLHESELQSDDLPPQIYAELQALRSKLFEELEECIARDRARRCHHESCRGDGMPRTSADIPAWRRYIGSASVDVDRSRYETPSEHFPLSSSLHLESTPSDCESERSDVGEVEVATFTRPHGRFNNAEPVQAVGHTRHRAARLARSETRRTRGGHKDETQDTQRLDE</sequence>
<feature type="region of interest" description="Disordered" evidence="1">
    <location>
        <begin position="190"/>
        <end position="213"/>
    </location>
</feature>
<evidence type="ECO:0000313" key="2">
    <source>
        <dbReference type="EMBL" id="KAF4653620.1"/>
    </source>
</evidence>
<keyword evidence="3" id="KW-1185">Reference proteome</keyword>
<reference evidence="2 3" key="1">
    <citation type="submission" date="2020-04" db="EMBL/GenBank/DDBJ databases">
        <title>Perkinsus chesapeaki whole genome sequence.</title>
        <authorList>
            <person name="Bogema D.R."/>
        </authorList>
    </citation>
    <scope>NUCLEOTIDE SEQUENCE [LARGE SCALE GENOMIC DNA]</scope>
    <source>
        <strain evidence="2">ATCC PRA-425</strain>
    </source>
</reference>
<proteinExistence type="predicted"/>
<protein>
    <submittedName>
        <fullName evidence="2">Uncharacterized protein</fullName>
    </submittedName>
</protein>
<accession>A0A7J6L2C3</accession>
<gene>
    <name evidence="2" type="ORF">FOL47_010422</name>
</gene>
<feature type="region of interest" description="Disordered" evidence="1">
    <location>
        <begin position="1"/>
        <end position="24"/>
    </location>
</feature>
<dbReference type="Proteomes" id="UP000591131">
    <property type="component" value="Unassembled WGS sequence"/>
</dbReference>
<feature type="compositionally biased region" description="Basic and acidic residues" evidence="1">
    <location>
        <begin position="250"/>
        <end position="273"/>
    </location>
</feature>
<feature type="region of interest" description="Disordered" evidence="1">
    <location>
        <begin position="228"/>
        <end position="273"/>
    </location>
</feature>